<organism evidence="2">
    <name type="scientific">Rhizophora mucronata</name>
    <name type="common">Asiatic mangrove</name>
    <dbReference type="NCBI Taxonomy" id="61149"/>
    <lineage>
        <taxon>Eukaryota</taxon>
        <taxon>Viridiplantae</taxon>
        <taxon>Streptophyta</taxon>
        <taxon>Embryophyta</taxon>
        <taxon>Tracheophyta</taxon>
        <taxon>Spermatophyta</taxon>
        <taxon>Magnoliopsida</taxon>
        <taxon>eudicotyledons</taxon>
        <taxon>Gunneridae</taxon>
        <taxon>Pentapetalae</taxon>
        <taxon>rosids</taxon>
        <taxon>fabids</taxon>
        <taxon>Malpighiales</taxon>
        <taxon>Rhizophoraceae</taxon>
        <taxon>Rhizophora</taxon>
    </lineage>
</organism>
<protein>
    <submittedName>
        <fullName evidence="2">Uncharacterized protein</fullName>
    </submittedName>
</protein>
<keyword evidence="1" id="KW-0472">Membrane</keyword>
<evidence type="ECO:0000313" key="2">
    <source>
        <dbReference type="EMBL" id="MBX38036.1"/>
    </source>
</evidence>
<feature type="transmembrane region" description="Helical" evidence="1">
    <location>
        <begin position="21"/>
        <end position="43"/>
    </location>
</feature>
<dbReference type="EMBL" id="GGEC01057552">
    <property type="protein sequence ID" value="MBX38036.1"/>
    <property type="molecule type" value="Transcribed_RNA"/>
</dbReference>
<keyword evidence="1" id="KW-1133">Transmembrane helix</keyword>
<reference evidence="2" key="1">
    <citation type="submission" date="2018-02" db="EMBL/GenBank/DDBJ databases">
        <title>Rhizophora mucronata_Transcriptome.</title>
        <authorList>
            <person name="Meera S.P."/>
            <person name="Sreeshan A."/>
            <person name="Augustine A."/>
        </authorList>
    </citation>
    <scope>NUCLEOTIDE SEQUENCE</scope>
    <source>
        <tissue evidence="2">Leaf</tissue>
    </source>
</reference>
<name>A0A2P2N6K7_RHIMU</name>
<accession>A0A2P2N6K7</accession>
<proteinExistence type="predicted"/>
<keyword evidence="1" id="KW-0812">Transmembrane</keyword>
<evidence type="ECO:0000256" key="1">
    <source>
        <dbReference type="SAM" id="Phobius"/>
    </source>
</evidence>
<dbReference type="AlphaFoldDB" id="A0A2P2N6K7"/>
<sequence length="81" mass="9007">MLAFQSSISSLGCLVIDPRDLLVFVTSSFISVCALTFFNKLLIKIGSWTAPIRILTRKLTGICKENDYKDVSKDKNEAGTY</sequence>